<comment type="similarity">
    <text evidence="1">Belongs to the universal stress protein A family.</text>
</comment>
<feature type="domain" description="UspA" evidence="4">
    <location>
        <begin position="2"/>
        <end position="130"/>
    </location>
</feature>
<protein>
    <submittedName>
        <fullName evidence="5">Nucleotide-binding universal stress UspA family protein</fullName>
    </submittedName>
</protein>
<gene>
    <name evidence="5" type="ORF">SAMN05878503_1084</name>
</gene>
<dbReference type="OrthoDB" id="5564966at2"/>
<dbReference type="InterPro" id="IPR006015">
    <property type="entry name" value="Universal_stress_UspA"/>
</dbReference>
<dbReference type="GO" id="GO:0005524">
    <property type="term" value="F:ATP binding"/>
    <property type="evidence" value="ECO:0007669"/>
    <property type="project" value="UniProtKB-KW"/>
</dbReference>
<accession>A0A285CU17</accession>
<dbReference type="SUPFAM" id="SSF52402">
    <property type="entry name" value="Adenine nucleotide alpha hydrolases-like"/>
    <property type="match status" value="2"/>
</dbReference>
<evidence type="ECO:0000313" key="5">
    <source>
        <dbReference type="EMBL" id="SNX71051.1"/>
    </source>
</evidence>
<evidence type="ECO:0000313" key="6">
    <source>
        <dbReference type="Proteomes" id="UP000219467"/>
    </source>
</evidence>
<dbReference type="PRINTS" id="PR01438">
    <property type="entry name" value="UNVRSLSTRESS"/>
</dbReference>
<evidence type="ECO:0000256" key="3">
    <source>
        <dbReference type="ARBA" id="ARBA00022840"/>
    </source>
</evidence>
<organism evidence="5 6">
    <name type="scientific">Cereibacter ovatus</name>
    <dbReference type="NCBI Taxonomy" id="439529"/>
    <lineage>
        <taxon>Bacteria</taxon>
        <taxon>Pseudomonadati</taxon>
        <taxon>Pseudomonadota</taxon>
        <taxon>Alphaproteobacteria</taxon>
        <taxon>Rhodobacterales</taxon>
        <taxon>Paracoccaceae</taxon>
        <taxon>Cereibacter</taxon>
    </lineage>
</organism>
<reference evidence="6" key="1">
    <citation type="submission" date="2017-08" db="EMBL/GenBank/DDBJ databases">
        <authorList>
            <person name="Varghese N."/>
            <person name="Submissions S."/>
        </authorList>
    </citation>
    <scope>NUCLEOTIDE SEQUENCE [LARGE SCALE GENOMIC DNA]</scope>
    <source>
        <strain evidence="6">JA234</strain>
    </source>
</reference>
<dbReference type="CDD" id="cd00293">
    <property type="entry name" value="USP-like"/>
    <property type="match status" value="2"/>
</dbReference>
<dbReference type="InterPro" id="IPR014729">
    <property type="entry name" value="Rossmann-like_a/b/a_fold"/>
</dbReference>
<feature type="domain" description="UspA" evidence="4">
    <location>
        <begin position="139"/>
        <end position="282"/>
    </location>
</feature>
<dbReference type="InterPro" id="IPR006016">
    <property type="entry name" value="UspA"/>
</dbReference>
<dbReference type="Proteomes" id="UP000219467">
    <property type="component" value="Unassembled WGS sequence"/>
</dbReference>
<dbReference type="PANTHER" id="PTHR46268:SF27">
    <property type="entry name" value="UNIVERSAL STRESS PROTEIN RV2623"/>
    <property type="match status" value="1"/>
</dbReference>
<keyword evidence="3" id="KW-0067">ATP-binding</keyword>
<dbReference type="PANTHER" id="PTHR46268">
    <property type="entry name" value="STRESS RESPONSE PROTEIN NHAX"/>
    <property type="match status" value="1"/>
</dbReference>
<dbReference type="Gene3D" id="3.40.50.620">
    <property type="entry name" value="HUPs"/>
    <property type="match status" value="2"/>
</dbReference>
<dbReference type="Pfam" id="PF00582">
    <property type="entry name" value="Usp"/>
    <property type="match status" value="2"/>
</dbReference>
<dbReference type="RefSeq" id="WP_097030592.1">
    <property type="nucleotide sequence ID" value="NZ_OAOQ01000008.1"/>
</dbReference>
<evidence type="ECO:0000259" key="4">
    <source>
        <dbReference type="Pfam" id="PF00582"/>
    </source>
</evidence>
<keyword evidence="2" id="KW-0547">Nucleotide-binding</keyword>
<dbReference type="EMBL" id="OAOQ01000008">
    <property type="protein sequence ID" value="SNX71051.1"/>
    <property type="molecule type" value="Genomic_DNA"/>
</dbReference>
<proteinExistence type="inferred from homology"/>
<evidence type="ECO:0000256" key="1">
    <source>
        <dbReference type="ARBA" id="ARBA00008791"/>
    </source>
</evidence>
<dbReference type="AlphaFoldDB" id="A0A285CU17"/>
<sequence length="289" mass="30500">MRMILLATDFSERSDRALRRAALLARATGAELLLVHVVDDDRPRRIVEHETGDARRLLHDLGHSLRNHDGIRCSTSIVQADPFAGIARAATEAGADLLVIGPHRRHLLRDAFAGTTAERVIRTAACPVLMANGPPVGPWRHLLLTTDLSDASCAALRRFADLKVGAGAARTVLHVFDAPALRLAMAGTLPEDARGTYLDDQRAEAAGRLTEFLASTGLSDAAPIVRRSGAPPAHEILGAAEEIGADLLILSSVGKGTLARAILGSVAAQVLASALVDVLVVPPPAPQKE</sequence>
<evidence type="ECO:0000256" key="2">
    <source>
        <dbReference type="ARBA" id="ARBA00022741"/>
    </source>
</evidence>
<name>A0A285CU17_9RHOB</name>
<keyword evidence="6" id="KW-1185">Reference proteome</keyword>